<accession>A0A6J8EX01</accession>
<evidence type="ECO:0000313" key="3">
    <source>
        <dbReference type="EMBL" id="CAC5425097.1"/>
    </source>
</evidence>
<sequence>MEICSDDHVLIIHCYISDRIQSCATRCCPERQAESDHDVFEEERYCSTCMFASVYAICIDCKKSFCDSCCENHMQYNTEHRMCQKQLSTRTQKETICGKCTKLAAQLCKKCSKLRCLSCYHKHKDMMRIYPLPTLSNTQKTKKIQHKMNNLYTITFEEDESPVQIYGIGYLEDGTLVALDGNNLKLIIFNSEMEQLTEVFEDEPRAITSMTGNKIAVTFPCKKLIRIYEIDVNRTNRMKLVKPISMKALGKPKLKPYSIAYNRDCFAIEIGERENGMIIIYDNTKDKILHKIQCIFAYFTGHTIRFALDMRERLLFVSAMGKRMVSCVDFENKIKWNVSNASPRSIIILEKSPFGKIIILSSRRCNTIYILNKRNGEELFLQKDISSPRYAAYNSNNKTFCVHIKNTINNEDELAFFEFQDIEECTSKSKLLP</sequence>
<evidence type="ECO:0000259" key="2">
    <source>
        <dbReference type="PROSITE" id="PS50119"/>
    </source>
</evidence>
<keyword evidence="4" id="KW-1185">Reference proteome</keyword>
<keyword evidence="1" id="KW-0479">Metal-binding</keyword>
<dbReference type="SUPFAM" id="SSF101908">
    <property type="entry name" value="Putative isomerase YbhE"/>
    <property type="match status" value="1"/>
</dbReference>
<keyword evidence="1" id="KW-0863">Zinc-finger</keyword>
<dbReference type="PROSITE" id="PS50119">
    <property type="entry name" value="ZF_BBOX"/>
    <property type="match status" value="1"/>
</dbReference>
<dbReference type="Proteomes" id="UP000507470">
    <property type="component" value="Unassembled WGS sequence"/>
</dbReference>
<protein>
    <submittedName>
        <fullName evidence="3">RNF34</fullName>
        <ecNumber evidence="3">2.3.2.31</ecNumber>
    </submittedName>
</protein>
<dbReference type="AlphaFoldDB" id="A0A6J8EX01"/>
<dbReference type="EC" id="2.3.2.31" evidence="3"/>
<keyword evidence="3" id="KW-0808">Transferase</keyword>
<reference evidence="3 4" key="1">
    <citation type="submission" date="2020-06" db="EMBL/GenBank/DDBJ databases">
        <authorList>
            <person name="Li R."/>
            <person name="Bekaert M."/>
        </authorList>
    </citation>
    <scope>NUCLEOTIDE SEQUENCE [LARGE SCALE GENOMIC DNA]</scope>
    <source>
        <strain evidence="4">wild</strain>
    </source>
</reference>
<dbReference type="GO" id="GO:0061630">
    <property type="term" value="F:ubiquitin protein ligase activity"/>
    <property type="evidence" value="ECO:0007669"/>
    <property type="project" value="UniProtKB-EC"/>
</dbReference>
<keyword evidence="1" id="KW-0862">Zinc</keyword>
<dbReference type="EMBL" id="CACVKT020010161">
    <property type="protein sequence ID" value="CAC5425097.1"/>
    <property type="molecule type" value="Genomic_DNA"/>
</dbReference>
<keyword evidence="3" id="KW-0012">Acyltransferase</keyword>
<name>A0A6J8EX01_MYTCO</name>
<evidence type="ECO:0000256" key="1">
    <source>
        <dbReference type="PROSITE-ProRule" id="PRU00024"/>
    </source>
</evidence>
<evidence type="ECO:0000313" key="4">
    <source>
        <dbReference type="Proteomes" id="UP000507470"/>
    </source>
</evidence>
<proteinExistence type="predicted"/>
<organism evidence="3 4">
    <name type="scientific">Mytilus coruscus</name>
    <name type="common">Sea mussel</name>
    <dbReference type="NCBI Taxonomy" id="42192"/>
    <lineage>
        <taxon>Eukaryota</taxon>
        <taxon>Metazoa</taxon>
        <taxon>Spiralia</taxon>
        <taxon>Lophotrochozoa</taxon>
        <taxon>Mollusca</taxon>
        <taxon>Bivalvia</taxon>
        <taxon>Autobranchia</taxon>
        <taxon>Pteriomorphia</taxon>
        <taxon>Mytilida</taxon>
        <taxon>Mytiloidea</taxon>
        <taxon>Mytilidae</taxon>
        <taxon>Mytilinae</taxon>
        <taxon>Mytilus</taxon>
    </lineage>
</organism>
<gene>
    <name evidence="3" type="ORF">MCOR_56946</name>
</gene>
<dbReference type="InterPro" id="IPR000315">
    <property type="entry name" value="Znf_B-box"/>
</dbReference>
<feature type="domain" description="B box-type" evidence="2">
    <location>
        <begin position="41"/>
        <end position="85"/>
    </location>
</feature>
<dbReference type="OrthoDB" id="6127536at2759"/>
<dbReference type="GO" id="GO:0008270">
    <property type="term" value="F:zinc ion binding"/>
    <property type="evidence" value="ECO:0007669"/>
    <property type="project" value="UniProtKB-KW"/>
</dbReference>